<organism evidence="1">
    <name type="scientific">virus sp. ctEfN2</name>
    <dbReference type="NCBI Taxonomy" id="2825810"/>
    <lineage>
        <taxon>Viruses</taxon>
    </lineage>
</organism>
<reference evidence="1" key="1">
    <citation type="journal article" date="2021" name="Proc. Natl. Acad. Sci. U.S.A.">
        <title>A Catalog of Tens of Thousands of Viruses from Human Metagenomes Reveals Hidden Associations with Chronic Diseases.</title>
        <authorList>
            <person name="Tisza M.J."/>
            <person name="Buck C.B."/>
        </authorList>
    </citation>
    <scope>NUCLEOTIDE SEQUENCE</scope>
    <source>
        <strain evidence="1">CtEfN2</strain>
    </source>
</reference>
<proteinExistence type="predicted"/>
<dbReference type="EMBL" id="BK059123">
    <property type="protein sequence ID" value="DAE32511.1"/>
    <property type="molecule type" value="Genomic_DNA"/>
</dbReference>
<name>A0A8S5RMB8_9VIRU</name>
<protein>
    <submittedName>
        <fullName evidence="1">Uncharacterized protein</fullName>
    </submittedName>
</protein>
<evidence type="ECO:0000313" key="1">
    <source>
        <dbReference type="EMBL" id="DAE32511.1"/>
    </source>
</evidence>
<sequence>MTKMIKRVKLETIYKMAKEGNEEIKDRKLFPDGWDEKVYDYYNKLSKDSYDVEMFMDFLSGEDSPLEMAYAYRRNMYIMLYTMNATDTMAFVDSEYDIFYVVSKGGDEYNSWEWCFTNNIDPIKYRGDDGDEPVPEWLIKKYEEQIREEKKTELI</sequence>
<accession>A0A8S5RMB8</accession>